<evidence type="ECO:0000256" key="3">
    <source>
        <dbReference type="SAM" id="MobiDB-lite"/>
    </source>
</evidence>
<dbReference type="EMBL" id="BAAATD010000005">
    <property type="protein sequence ID" value="GAA2603853.1"/>
    <property type="molecule type" value="Genomic_DNA"/>
</dbReference>
<dbReference type="Gene3D" id="3.10.450.30">
    <property type="entry name" value="Microbial ribonucleases"/>
    <property type="match status" value="1"/>
</dbReference>
<feature type="region of interest" description="Disordered" evidence="3">
    <location>
        <begin position="1"/>
        <end position="32"/>
    </location>
</feature>
<dbReference type="InterPro" id="IPR016191">
    <property type="entry name" value="Ribonuclease/ribotoxin"/>
</dbReference>
<evidence type="ECO:0000313" key="5">
    <source>
        <dbReference type="Proteomes" id="UP001501509"/>
    </source>
</evidence>
<proteinExistence type="predicted"/>
<dbReference type="Pfam" id="PF00545">
    <property type="entry name" value="Ribonuclease"/>
    <property type="match status" value="1"/>
</dbReference>
<dbReference type="Proteomes" id="UP001501509">
    <property type="component" value="Unassembled WGS sequence"/>
</dbReference>
<keyword evidence="5" id="KW-1185">Reference proteome</keyword>
<protein>
    <submittedName>
        <fullName evidence="4">Uncharacterized protein</fullName>
    </submittedName>
</protein>
<dbReference type="InterPro" id="IPR000026">
    <property type="entry name" value="N1-like"/>
</dbReference>
<dbReference type="RefSeq" id="WP_344543368.1">
    <property type="nucleotide sequence ID" value="NZ_BAAATD010000005.1"/>
</dbReference>
<keyword evidence="1" id="KW-0540">Nuclease</keyword>
<name>A0ABN3PVG1_9ACTN</name>
<evidence type="ECO:0000256" key="2">
    <source>
        <dbReference type="ARBA" id="ARBA00022801"/>
    </source>
</evidence>
<keyword evidence="2" id="KW-0378">Hydrolase</keyword>
<dbReference type="SUPFAM" id="SSF53933">
    <property type="entry name" value="Microbial ribonucleases"/>
    <property type="match status" value="1"/>
</dbReference>
<comment type="caution">
    <text evidence="4">The sequence shown here is derived from an EMBL/GenBank/DDBJ whole genome shotgun (WGS) entry which is preliminary data.</text>
</comment>
<evidence type="ECO:0000313" key="4">
    <source>
        <dbReference type="EMBL" id="GAA2603853.1"/>
    </source>
</evidence>
<reference evidence="4 5" key="1">
    <citation type="journal article" date="2019" name="Int. J. Syst. Evol. Microbiol.">
        <title>The Global Catalogue of Microorganisms (GCM) 10K type strain sequencing project: providing services to taxonomists for standard genome sequencing and annotation.</title>
        <authorList>
            <consortium name="The Broad Institute Genomics Platform"/>
            <consortium name="The Broad Institute Genome Sequencing Center for Infectious Disease"/>
            <person name="Wu L."/>
            <person name="Ma J."/>
        </authorList>
    </citation>
    <scope>NUCLEOTIDE SEQUENCE [LARGE SCALE GENOMIC DNA]</scope>
    <source>
        <strain evidence="4 5">JCM 6833</strain>
    </source>
</reference>
<accession>A0ABN3PVG1</accession>
<feature type="compositionally biased region" description="Pro residues" evidence="3">
    <location>
        <begin position="9"/>
        <end position="27"/>
    </location>
</feature>
<organism evidence="4 5">
    <name type="scientific">Actinomadura fulvescens</name>
    <dbReference type="NCBI Taxonomy" id="46160"/>
    <lineage>
        <taxon>Bacteria</taxon>
        <taxon>Bacillati</taxon>
        <taxon>Actinomycetota</taxon>
        <taxon>Actinomycetes</taxon>
        <taxon>Streptosporangiales</taxon>
        <taxon>Thermomonosporaceae</taxon>
        <taxon>Actinomadura</taxon>
    </lineage>
</organism>
<sequence length="172" mass="18191">MVAARPRKPGPSPAPGPSPRPGPPPKPSRPRRPARSLLLVPLLAAGLSGTAVETASAAGYSSVVASTASATTFAAAIEAICESRLPREAGDTVRLIDRGGPFPYPKDGAIFYNREGLLPQQPRGFYREYTVKTPGSPTRGARRIVAAGSAGHKGMYYTANHYRSFLRIDFGC</sequence>
<evidence type="ECO:0000256" key="1">
    <source>
        <dbReference type="ARBA" id="ARBA00022722"/>
    </source>
</evidence>
<gene>
    <name evidence="4" type="ORF">GCM10010411_42500</name>
</gene>